<name>A0A4Z0ABX8_9AGAM</name>
<evidence type="ECO:0000256" key="3">
    <source>
        <dbReference type="ARBA" id="ARBA00011187"/>
    </source>
</evidence>
<evidence type="ECO:0000256" key="5">
    <source>
        <dbReference type="SAM" id="MobiDB-lite"/>
    </source>
</evidence>
<feature type="compositionally biased region" description="Basic residues" evidence="5">
    <location>
        <begin position="350"/>
        <end position="361"/>
    </location>
</feature>
<dbReference type="InterPro" id="IPR015943">
    <property type="entry name" value="WD40/YVTN_repeat-like_dom_sf"/>
</dbReference>
<accession>A0A4Z0ABX8</accession>
<organism evidence="6 7">
    <name type="scientific">Hericium alpestre</name>
    <dbReference type="NCBI Taxonomy" id="135208"/>
    <lineage>
        <taxon>Eukaryota</taxon>
        <taxon>Fungi</taxon>
        <taxon>Dikarya</taxon>
        <taxon>Basidiomycota</taxon>
        <taxon>Agaricomycotina</taxon>
        <taxon>Agaricomycetes</taxon>
        <taxon>Russulales</taxon>
        <taxon>Hericiaceae</taxon>
        <taxon>Hericium</taxon>
    </lineage>
</organism>
<dbReference type="GO" id="GO:0042273">
    <property type="term" value="P:ribosomal large subunit biogenesis"/>
    <property type="evidence" value="ECO:0007669"/>
    <property type="project" value="InterPro"/>
</dbReference>
<dbReference type="InterPro" id="IPR036322">
    <property type="entry name" value="WD40_repeat_dom_sf"/>
</dbReference>
<keyword evidence="7" id="KW-1185">Reference proteome</keyword>
<gene>
    <name evidence="6" type="ORF">EWM64_g114</name>
</gene>
<dbReference type="PANTHER" id="PTHR16038">
    <property type="entry name" value="NOP SEVEN ASSOCIATED PROTEIN 1"/>
    <property type="match status" value="1"/>
</dbReference>
<feature type="compositionally biased region" description="Basic and acidic residues" evidence="5">
    <location>
        <begin position="309"/>
        <end position="319"/>
    </location>
</feature>
<reference evidence="6 7" key="1">
    <citation type="submission" date="2019-02" db="EMBL/GenBank/DDBJ databases">
        <title>Genome sequencing of the rare red list fungi Hericium alpestre (H. flagellum).</title>
        <authorList>
            <person name="Buettner E."/>
            <person name="Kellner H."/>
        </authorList>
    </citation>
    <scope>NUCLEOTIDE SEQUENCE [LARGE SCALE GENOMIC DNA]</scope>
    <source>
        <strain evidence="6 7">DSM 108284</strain>
    </source>
</reference>
<dbReference type="Gene3D" id="2.130.10.10">
    <property type="entry name" value="YVTN repeat-like/Quinoprotein amine dehydrogenase"/>
    <property type="match status" value="1"/>
</dbReference>
<evidence type="ECO:0000256" key="1">
    <source>
        <dbReference type="ARBA" id="ARBA00002889"/>
    </source>
</evidence>
<dbReference type="EMBL" id="SFCI01000005">
    <property type="protein sequence ID" value="TFY83897.1"/>
    <property type="molecule type" value="Genomic_DNA"/>
</dbReference>
<dbReference type="GO" id="GO:0005730">
    <property type="term" value="C:nucleolus"/>
    <property type="evidence" value="ECO:0007669"/>
    <property type="project" value="InterPro"/>
</dbReference>
<feature type="region of interest" description="Disordered" evidence="5">
    <location>
        <begin position="309"/>
        <end position="361"/>
    </location>
</feature>
<sequence length="361" mass="39660">MPRFLAGDELGNIKSLTCTYSEKAGETKAKVTTLYDGTESGKDRSIQAMSVAPDGTLRSLFLDASSHTSHTSVLPMRLCDWRLSPDEKAFAYAGDEVELSIWDAEAAFTAKAKPNTLENETKKRKRADDLLPGETWRAKNVANDTLNLRQPVRNTCLTYLSASPSASSSASHHHLAVGTQFGNVRRYDTRSARRPVADWKGIAKVGGIKAIEKGPHEHDLFVADHGCNVYAVDLRNGRVVYGYQGISGAVNSLAVSPTVLASSALDRYLRIHSVFPPPTNSGDQQEKKGQVVEKVFVKSTPTVIVWDRDLKNVEGPRADMEDEDDDDDEDVWEGMDDAEDDESDEEGARAKRRSKKSSKTA</sequence>
<comment type="similarity">
    <text evidence="2">Belongs to the NSA1 family.</text>
</comment>
<proteinExistence type="inferred from homology"/>
<evidence type="ECO:0000256" key="2">
    <source>
        <dbReference type="ARBA" id="ARBA00007861"/>
    </source>
</evidence>
<dbReference type="PANTHER" id="PTHR16038:SF4">
    <property type="entry name" value="WD REPEAT-CONTAINING PROTEIN 74"/>
    <property type="match status" value="1"/>
</dbReference>
<dbReference type="AlphaFoldDB" id="A0A4Z0ABX8"/>
<feature type="compositionally biased region" description="Acidic residues" evidence="5">
    <location>
        <begin position="320"/>
        <end position="345"/>
    </location>
</feature>
<comment type="caution">
    <text evidence="6">The sequence shown here is derived from an EMBL/GenBank/DDBJ whole genome shotgun (WGS) entry which is preliminary data.</text>
</comment>
<evidence type="ECO:0000256" key="4">
    <source>
        <dbReference type="ARBA" id="ARBA00014234"/>
    </source>
</evidence>
<evidence type="ECO:0000313" key="7">
    <source>
        <dbReference type="Proteomes" id="UP000298061"/>
    </source>
</evidence>
<dbReference type="STRING" id="135208.A0A4Z0ABX8"/>
<evidence type="ECO:0000313" key="6">
    <source>
        <dbReference type="EMBL" id="TFY83897.1"/>
    </source>
</evidence>
<dbReference type="OrthoDB" id="18388at2759"/>
<dbReference type="Proteomes" id="UP000298061">
    <property type="component" value="Unassembled WGS sequence"/>
</dbReference>
<dbReference type="InterPro" id="IPR037379">
    <property type="entry name" value="WDR74/Nsa1"/>
</dbReference>
<protein>
    <recommendedName>
        <fullName evidence="4">Ribosome biogenesis protein NSA1</fullName>
    </recommendedName>
</protein>
<comment type="subunit">
    <text evidence="3">Component of the pre-66S ribosomal particle.</text>
</comment>
<comment type="function">
    <text evidence="1">Involved in the biogenesis of the 60S ribosomal subunit.</text>
</comment>
<dbReference type="GO" id="GO:0030687">
    <property type="term" value="C:preribosome, large subunit precursor"/>
    <property type="evidence" value="ECO:0007669"/>
    <property type="project" value="TreeGrafter"/>
</dbReference>
<dbReference type="SUPFAM" id="SSF50978">
    <property type="entry name" value="WD40 repeat-like"/>
    <property type="match status" value="1"/>
</dbReference>